<evidence type="ECO:0000259" key="7">
    <source>
        <dbReference type="Pfam" id="PF02782"/>
    </source>
</evidence>
<evidence type="ECO:0000256" key="2">
    <source>
        <dbReference type="ARBA" id="ARBA00022679"/>
    </source>
</evidence>
<dbReference type="PIRSF" id="PIRSF000538">
    <property type="entry name" value="GlpK"/>
    <property type="match status" value="1"/>
</dbReference>
<dbReference type="Pfam" id="PF02782">
    <property type="entry name" value="FGGY_C"/>
    <property type="match status" value="1"/>
</dbReference>
<dbReference type="InterPro" id="IPR018484">
    <property type="entry name" value="FGGY_N"/>
</dbReference>
<dbReference type="NCBIfam" id="TIGR01311">
    <property type="entry name" value="glycerol_kin"/>
    <property type="match status" value="1"/>
</dbReference>
<keyword evidence="5" id="KW-0067">ATP-binding</keyword>
<protein>
    <submittedName>
        <fullName evidence="8">Glycerol kinase GlpK</fullName>
        <ecNumber evidence="8">2.7.1.30</ecNumber>
    </submittedName>
</protein>
<keyword evidence="9" id="KW-1185">Reference proteome</keyword>
<gene>
    <name evidence="8" type="primary">glpK</name>
    <name evidence="8" type="ORF">ACFP1H_06730</name>
</gene>
<name>A0ABW1TB44_9LACO</name>
<dbReference type="PANTHER" id="PTHR10196:SF69">
    <property type="entry name" value="GLYCEROL KINASE"/>
    <property type="match status" value="1"/>
</dbReference>
<keyword evidence="4 8" id="KW-0418">Kinase</keyword>
<reference evidence="9" key="1">
    <citation type="journal article" date="2019" name="Int. J. Syst. Evol. Microbiol.">
        <title>The Global Catalogue of Microorganisms (GCM) 10K type strain sequencing project: providing services to taxonomists for standard genome sequencing and annotation.</title>
        <authorList>
            <consortium name="The Broad Institute Genomics Platform"/>
            <consortium name="The Broad Institute Genome Sequencing Center for Infectious Disease"/>
            <person name="Wu L."/>
            <person name="Ma J."/>
        </authorList>
    </citation>
    <scope>NUCLEOTIDE SEQUENCE [LARGE SCALE GENOMIC DNA]</scope>
    <source>
        <strain evidence="9">CCM 8950</strain>
    </source>
</reference>
<dbReference type="EMBL" id="JBHSSA010000050">
    <property type="protein sequence ID" value="MFC6254281.1"/>
    <property type="molecule type" value="Genomic_DNA"/>
</dbReference>
<evidence type="ECO:0000313" key="8">
    <source>
        <dbReference type="EMBL" id="MFC6254281.1"/>
    </source>
</evidence>
<dbReference type="Gene3D" id="3.30.420.40">
    <property type="match status" value="2"/>
</dbReference>
<sequence>MTDRYILSLDVGTSNVSATLLDHNCNSVSTEQKPITHFSPHPGWSEEDPEEIWRNLLSCITNILIMGKIKPVNIAGIGISNQRETTIIWNRHTGKPIHRALVWESRQTENIAKKLISSGYSNMIHEKTGLFIDSYFSATKINWLLSNVEGAQRQAEQGDLLFGTLDTWIIWKLTNGHTHVTDYTNASRTMLFNIETLKWDQDILTLLNVPRKLLPEVKSNSEVYGYTDEKTFFNVKVPIAGIAGDQQAALFGRFCTNPGDVVSTYGTGAFIIMNTGSDIKLSDRNLLSTIAYGIDGKVTYALEGSIFVAGAAMEWLKNGLEMIDNIEDAATMADQSTDNGQLYVVPAFTGLSAPYWDPNANGASFGITQKTTKYDYIRATLESIAYQTTDIIYSMKNDTKLDVRSLYVNGGVSTNNYLIQFQSDISGIDIYRQNTSDADLRGVGFLTGLAVGFWEDLDEIKRHSGQGKLFIPKMTQPRRHILYRGWQRAIRAVREYTNDID</sequence>
<comment type="caution">
    <text evidence="8">The sequence shown here is derived from an EMBL/GenBank/DDBJ whole genome shotgun (WGS) entry which is preliminary data.</text>
</comment>
<dbReference type="GO" id="GO:0004370">
    <property type="term" value="F:glycerol kinase activity"/>
    <property type="evidence" value="ECO:0007669"/>
    <property type="project" value="UniProtKB-EC"/>
</dbReference>
<evidence type="ECO:0000259" key="6">
    <source>
        <dbReference type="Pfam" id="PF00370"/>
    </source>
</evidence>
<dbReference type="Pfam" id="PF00370">
    <property type="entry name" value="FGGY_N"/>
    <property type="match status" value="1"/>
</dbReference>
<evidence type="ECO:0000313" key="9">
    <source>
        <dbReference type="Proteomes" id="UP001596190"/>
    </source>
</evidence>
<dbReference type="NCBIfam" id="NF000756">
    <property type="entry name" value="PRK00047.1"/>
    <property type="match status" value="1"/>
</dbReference>
<organism evidence="8 9">
    <name type="scientific">Secundilactobacillus hailunensis</name>
    <dbReference type="NCBI Taxonomy" id="2559923"/>
    <lineage>
        <taxon>Bacteria</taxon>
        <taxon>Bacillati</taxon>
        <taxon>Bacillota</taxon>
        <taxon>Bacilli</taxon>
        <taxon>Lactobacillales</taxon>
        <taxon>Lactobacillaceae</taxon>
        <taxon>Secundilactobacillus</taxon>
    </lineage>
</organism>
<evidence type="ECO:0000256" key="3">
    <source>
        <dbReference type="ARBA" id="ARBA00022741"/>
    </source>
</evidence>
<dbReference type="InterPro" id="IPR018485">
    <property type="entry name" value="FGGY_C"/>
</dbReference>
<evidence type="ECO:0000256" key="1">
    <source>
        <dbReference type="ARBA" id="ARBA00009156"/>
    </source>
</evidence>
<evidence type="ECO:0000256" key="5">
    <source>
        <dbReference type="ARBA" id="ARBA00022840"/>
    </source>
</evidence>
<dbReference type="RefSeq" id="WP_137630256.1">
    <property type="nucleotide sequence ID" value="NZ_BJDO01000006.1"/>
</dbReference>
<feature type="domain" description="Carbohydrate kinase FGGY N-terminal" evidence="6">
    <location>
        <begin position="5"/>
        <end position="252"/>
    </location>
</feature>
<keyword evidence="2 8" id="KW-0808">Transferase</keyword>
<dbReference type="Proteomes" id="UP001596190">
    <property type="component" value="Unassembled WGS sequence"/>
</dbReference>
<feature type="domain" description="Carbohydrate kinase FGGY C-terminal" evidence="7">
    <location>
        <begin position="262"/>
        <end position="443"/>
    </location>
</feature>
<dbReference type="EC" id="2.7.1.30" evidence="8"/>
<dbReference type="SUPFAM" id="SSF53067">
    <property type="entry name" value="Actin-like ATPase domain"/>
    <property type="match status" value="2"/>
</dbReference>
<dbReference type="InterPro" id="IPR005999">
    <property type="entry name" value="Glycerol_kin"/>
</dbReference>
<proteinExistence type="inferred from homology"/>
<keyword evidence="3" id="KW-0547">Nucleotide-binding</keyword>
<evidence type="ECO:0000256" key="4">
    <source>
        <dbReference type="ARBA" id="ARBA00022777"/>
    </source>
</evidence>
<comment type="similarity">
    <text evidence="1">Belongs to the FGGY kinase family.</text>
</comment>
<dbReference type="InterPro" id="IPR000577">
    <property type="entry name" value="Carb_kinase_FGGY"/>
</dbReference>
<accession>A0ABW1TB44</accession>
<dbReference type="CDD" id="cd07769">
    <property type="entry name" value="ASKHA_NBD_FGGY_GK"/>
    <property type="match status" value="1"/>
</dbReference>
<dbReference type="PANTHER" id="PTHR10196">
    <property type="entry name" value="SUGAR KINASE"/>
    <property type="match status" value="1"/>
</dbReference>
<dbReference type="InterPro" id="IPR043129">
    <property type="entry name" value="ATPase_NBD"/>
</dbReference>